<evidence type="ECO:0000256" key="1">
    <source>
        <dbReference type="ARBA" id="ARBA00023002"/>
    </source>
</evidence>
<name>A0A6J6BEM4_9ZZZZ</name>
<dbReference type="Pfam" id="PF00389">
    <property type="entry name" value="2-Hacid_dh"/>
    <property type="match status" value="1"/>
</dbReference>
<dbReference type="PANTHER" id="PTHR10996">
    <property type="entry name" value="2-HYDROXYACID DEHYDROGENASE-RELATED"/>
    <property type="match status" value="1"/>
</dbReference>
<dbReference type="InterPro" id="IPR050223">
    <property type="entry name" value="D-isomer_2-hydroxyacid_DH"/>
</dbReference>
<dbReference type="GO" id="GO:0030267">
    <property type="term" value="F:glyoxylate reductase (NADPH) activity"/>
    <property type="evidence" value="ECO:0007669"/>
    <property type="project" value="TreeGrafter"/>
</dbReference>
<dbReference type="SUPFAM" id="SSF51735">
    <property type="entry name" value="NAD(P)-binding Rossmann-fold domains"/>
    <property type="match status" value="1"/>
</dbReference>
<protein>
    <submittedName>
        <fullName evidence="4">Unannotated protein</fullName>
    </submittedName>
</protein>
<dbReference type="Gene3D" id="3.40.50.720">
    <property type="entry name" value="NAD(P)-binding Rossmann-like Domain"/>
    <property type="match status" value="2"/>
</dbReference>
<evidence type="ECO:0000313" key="4">
    <source>
        <dbReference type="EMBL" id="CAB4537610.1"/>
    </source>
</evidence>
<proteinExistence type="predicted"/>
<dbReference type="GO" id="GO:0051287">
    <property type="term" value="F:NAD binding"/>
    <property type="evidence" value="ECO:0007669"/>
    <property type="project" value="InterPro"/>
</dbReference>
<keyword evidence="1" id="KW-0560">Oxidoreductase</keyword>
<dbReference type="InterPro" id="IPR029753">
    <property type="entry name" value="D-isomer_DH_CS"/>
</dbReference>
<dbReference type="PROSITE" id="PS00671">
    <property type="entry name" value="D_2_HYDROXYACID_DH_3"/>
    <property type="match status" value="1"/>
</dbReference>
<organism evidence="4">
    <name type="scientific">freshwater metagenome</name>
    <dbReference type="NCBI Taxonomy" id="449393"/>
    <lineage>
        <taxon>unclassified sequences</taxon>
        <taxon>metagenomes</taxon>
        <taxon>ecological metagenomes</taxon>
    </lineage>
</organism>
<feature type="domain" description="D-isomer specific 2-hydroxyacid dehydrogenase NAD-binding" evidence="3">
    <location>
        <begin position="118"/>
        <end position="292"/>
    </location>
</feature>
<dbReference type="EMBL" id="CAEZSI010000047">
    <property type="protein sequence ID" value="CAB4537610.1"/>
    <property type="molecule type" value="Genomic_DNA"/>
</dbReference>
<dbReference type="AlphaFoldDB" id="A0A6J6BEM4"/>
<evidence type="ECO:0000259" key="2">
    <source>
        <dbReference type="Pfam" id="PF00389"/>
    </source>
</evidence>
<gene>
    <name evidence="4" type="ORF">UFOPK1412_00480</name>
</gene>
<dbReference type="InterPro" id="IPR006140">
    <property type="entry name" value="D-isomer_DH_NAD-bd"/>
</dbReference>
<dbReference type="GO" id="GO:0005829">
    <property type="term" value="C:cytosol"/>
    <property type="evidence" value="ECO:0007669"/>
    <property type="project" value="TreeGrafter"/>
</dbReference>
<dbReference type="InterPro" id="IPR036291">
    <property type="entry name" value="NAD(P)-bd_dom_sf"/>
</dbReference>
<dbReference type="SUPFAM" id="SSF52283">
    <property type="entry name" value="Formate/glycerate dehydrogenase catalytic domain-like"/>
    <property type="match status" value="1"/>
</dbReference>
<accession>A0A6J6BEM4</accession>
<sequence>MVANIDFKVGLSRDLSDGNGGFSWGEIEIENLAPLTWDFLPPLNSQFTPESVAGFHAVAFAGPAVTSSSLPEAKNSPLVLSRFGVGYDNIDLDACTAAGTALTITPDGSQKPVATAALMLTLSTMHRLVAKDSLARANRWDRRLDGLGQGLNGKTVATIGLGNIATEFFRLISPFDIRKIAYDPFKSPEDAAAHGVELLNLNETMAQADVVVVLALLTPESHHLIGQEQLALMKSNAVLINISRGPIVDEAALISALTNRSIFGAGLDVFETEPPSKENPLLSMDNVIVTPHNIAWTDELARGMGRSAFKAIKDISKGNVPDFVVNKEVLTTSAFKEKLSQWQK</sequence>
<dbReference type="GO" id="GO:0016618">
    <property type="term" value="F:hydroxypyruvate reductase [NAD(P)H] activity"/>
    <property type="evidence" value="ECO:0007669"/>
    <property type="project" value="TreeGrafter"/>
</dbReference>
<evidence type="ECO:0000259" key="3">
    <source>
        <dbReference type="Pfam" id="PF02826"/>
    </source>
</evidence>
<feature type="domain" description="D-isomer specific 2-hydroxyacid dehydrogenase catalytic" evidence="2">
    <location>
        <begin position="44"/>
        <end position="326"/>
    </location>
</feature>
<reference evidence="4" key="1">
    <citation type="submission" date="2020-05" db="EMBL/GenBank/DDBJ databases">
        <authorList>
            <person name="Chiriac C."/>
            <person name="Salcher M."/>
            <person name="Ghai R."/>
            <person name="Kavagutti S V."/>
        </authorList>
    </citation>
    <scope>NUCLEOTIDE SEQUENCE</scope>
</reference>
<dbReference type="PANTHER" id="PTHR10996:SF283">
    <property type="entry name" value="GLYOXYLATE_HYDROXYPYRUVATE REDUCTASE B"/>
    <property type="match status" value="1"/>
</dbReference>
<dbReference type="Pfam" id="PF02826">
    <property type="entry name" value="2-Hacid_dh_C"/>
    <property type="match status" value="1"/>
</dbReference>
<dbReference type="InterPro" id="IPR006139">
    <property type="entry name" value="D-isomer_2_OHA_DH_cat_dom"/>
</dbReference>